<dbReference type="InterPro" id="IPR036615">
    <property type="entry name" value="Mur_ligase_C_dom_sf"/>
</dbReference>
<feature type="domain" description="Mur ligase central" evidence="11">
    <location>
        <begin position="112"/>
        <end position="280"/>
    </location>
</feature>
<dbReference type="Gene3D" id="3.90.190.20">
    <property type="entry name" value="Mur ligase, C-terminal domain"/>
    <property type="match status" value="1"/>
</dbReference>
<dbReference type="PANTHER" id="PTHR43692:SF1">
    <property type="entry name" value="UDP-N-ACETYLMURAMOYLALANINE--D-GLUTAMATE LIGASE"/>
    <property type="match status" value="1"/>
</dbReference>
<evidence type="ECO:0000259" key="10">
    <source>
        <dbReference type="Pfam" id="PF02875"/>
    </source>
</evidence>
<dbReference type="KEGG" id="sbw:TGUWTKB_2180"/>
<dbReference type="SUPFAM" id="SSF53623">
    <property type="entry name" value="MurD-like peptide ligases, catalytic domain"/>
    <property type="match status" value="1"/>
</dbReference>
<keyword evidence="7 8" id="KW-0132">Cell division</keyword>
<dbReference type="EC" id="6.3.2.9" evidence="7 8"/>
<keyword evidence="6 7" id="KW-0067">ATP-binding</keyword>
<keyword evidence="7 8" id="KW-0961">Cell wall biogenesis/degradation</keyword>
<keyword evidence="5 7" id="KW-0547">Nucleotide-binding</keyword>
<evidence type="ECO:0000259" key="11">
    <source>
        <dbReference type="Pfam" id="PF08245"/>
    </source>
</evidence>
<dbReference type="NCBIfam" id="TIGR01087">
    <property type="entry name" value="murD"/>
    <property type="match status" value="1"/>
</dbReference>
<evidence type="ECO:0000256" key="8">
    <source>
        <dbReference type="RuleBase" id="RU003664"/>
    </source>
</evidence>
<comment type="similarity">
    <text evidence="7">Belongs to the MurCDEF family.</text>
</comment>
<evidence type="ECO:0000313" key="13">
    <source>
        <dbReference type="Proteomes" id="UP000031627"/>
    </source>
</evidence>
<feature type="domain" description="Mur ligase C-terminal" evidence="10">
    <location>
        <begin position="303"/>
        <end position="413"/>
    </location>
</feature>
<gene>
    <name evidence="7 12" type="primary">murD</name>
    <name evidence="12" type="ORF">TGUWTKB_2180</name>
</gene>
<keyword evidence="7 8" id="KW-0131">Cell cycle</keyword>
<dbReference type="Pfam" id="PF02875">
    <property type="entry name" value="Mur_ligase_C"/>
    <property type="match status" value="1"/>
</dbReference>
<dbReference type="OrthoDB" id="9809796at2"/>
<feature type="binding site" evidence="7">
    <location>
        <begin position="114"/>
        <end position="120"/>
    </location>
    <ligand>
        <name>ATP</name>
        <dbReference type="ChEBI" id="CHEBI:30616"/>
    </ligand>
</feature>
<accession>A0A090AQ44</accession>
<dbReference type="GO" id="GO:0051301">
    <property type="term" value="P:cell division"/>
    <property type="evidence" value="ECO:0007669"/>
    <property type="project" value="UniProtKB-KW"/>
</dbReference>
<dbReference type="GO" id="GO:0008764">
    <property type="term" value="F:UDP-N-acetylmuramoylalanine-D-glutamate ligase activity"/>
    <property type="evidence" value="ECO:0007669"/>
    <property type="project" value="UniProtKB-UniRule"/>
</dbReference>
<keyword evidence="7 8" id="KW-0133">Cell shape</keyword>
<keyword evidence="9" id="KW-1133">Transmembrane helix</keyword>
<evidence type="ECO:0000256" key="6">
    <source>
        <dbReference type="ARBA" id="ARBA00022840"/>
    </source>
</evidence>
<reference evidence="12 13" key="2">
    <citation type="journal article" date="2014" name="Curr. Biol.">
        <title>Symbiont-Supplemented Maternal Investment Underpinning Host's Ecological Adaptation.</title>
        <authorList>
            <person name="Kaiwa N."/>
            <person name="Hosokawa T."/>
            <person name="Nikoh N."/>
            <person name="Tanahashi M."/>
            <person name="Moriyama M."/>
            <person name="Meng X.Y."/>
            <person name="Maeda T."/>
            <person name="Yamaguchi K."/>
            <person name="Shigenobu S."/>
            <person name="Ito M."/>
            <person name="Fukatsu T."/>
        </authorList>
    </citation>
    <scope>NUCLEOTIDE SEQUENCE [LARGE SCALE GENOMIC DNA]</scope>
    <source>
        <strain evidence="12 13">UwTKB</strain>
    </source>
</reference>
<protein>
    <recommendedName>
        <fullName evidence="7 8">UDP-N-acetylmuramoylalanine--D-glutamate ligase</fullName>
        <ecNumber evidence="7 8">6.3.2.9</ecNumber>
    </recommendedName>
    <alternativeName>
        <fullName evidence="7">D-glutamic acid-adding enzyme</fullName>
    </alternativeName>
    <alternativeName>
        <fullName evidence="7">UDP-N-acetylmuramoyl-L-alanyl-D-glutamate synthetase</fullName>
    </alternativeName>
</protein>
<dbReference type="Gene3D" id="3.40.50.720">
    <property type="entry name" value="NAD(P)-binding Rossmann-like Domain"/>
    <property type="match status" value="1"/>
</dbReference>
<dbReference type="Pfam" id="PF08245">
    <property type="entry name" value="Mur_ligase_M"/>
    <property type="match status" value="1"/>
</dbReference>
<keyword evidence="4 7" id="KW-0436">Ligase</keyword>
<dbReference type="InterPro" id="IPR013221">
    <property type="entry name" value="Mur_ligase_cen"/>
</dbReference>
<keyword evidence="9" id="KW-0472">Membrane</keyword>
<keyword evidence="7 8" id="KW-0573">Peptidoglycan synthesis</keyword>
<dbReference type="HOGENOM" id="CLU_032540_1_0_6"/>
<name>A0A090AQ44_9ENTR</name>
<dbReference type="Proteomes" id="UP000031627">
    <property type="component" value="Chromosome"/>
</dbReference>
<dbReference type="InterPro" id="IPR036565">
    <property type="entry name" value="Mur-like_cat_sf"/>
</dbReference>
<comment type="subcellular location">
    <subcellularLocation>
        <location evidence="1 7 8">Cytoplasm</location>
    </subcellularLocation>
</comment>
<evidence type="ECO:0000256" key="4">
    <source>
        <dbReference type="ARBA" id="ARBA00022598"/>
    </source>
</evidence>
<sequence>MFSYSKKKIVIIGIGITGLSCLDFFLRKNIVPYMIDTRQTLPIDIYKKIPKFIKMHLGSFKKEWILTADLIIVSPGVNIKNSMFLEAMKNGVEIISDIELFCRETNLPIIAITGSNGKSTVTTLIGKMIKDSGYIVGIGGNIGFPVLNLLAIKKIQIYVLELSSFQLENTYNLKTQSSSILNITSDHLDRYPLGIKDYRAAKLQIYNDAQNIVVNADDIMTFPINNLHTDFVKFGEKNQQYCLNETKEWIRIDNNNILNVNDLKIIGYHNYINALAALALSETINLPRHYCINTLKNFYGLPHRFQLILEKNNIKWINDSKSTNIGSVQAALKSINCENVLWLLLGGDGKSANFSILKKDLLAKKIRIYSFGRDRKIFESIFSDITICKETLKEAVIEIAKQVKKGDVVLLSPGCASTDQFDNFAHRGNIFTQLAKEFS</sequence>
<keyword evidence="13" id="KW-1185">Reference proteome</keyword>
<dbReference type="Gene3D" id="3.40.1190.10">
    <property type="entry name" value="Mur-like, catalytic domain"/>
    <property type="match status" value="1"/>
</dbReference>
<dbReference type="GO" id="GO:0005737">
    <property type="term" value="C:cytoplasm"/>
    <property type="evidence" value="ECO:0007669"/>
    <property type="project" value="UniProtKB-SubCell"/>
</dbReference>
<dbReference type="SUPFAM" id="SSF53244">
    <property type="entry name" value="MurD-like peptide ligases, peptide-binding domain"/>
    <property type="match status" value="1"/>
</dbReference>
<organism evidence="12 13">
    <name type="scientific">Candidatus Tachikawaea gelatinosa</name>
    <dbReference type="NCBI Taxonomy" id="1410383"/>
    <lineage>
        <taxon>Bacteria</taxon>
        <taxon>Pseudomonadati</taxon>
        <taxon>Pseudomonadota</taxon>
        <taxon>Gammaproteobacteria</taxon>
        <taxon>Enterobacterales</taxon>
        <taxon>Enterobacteriaceae</taxon>
        <taxon>Candidatus Tachikawaea</taxon>
    </lineage>
</organism>
<dbReference type="PROSITE" id="PS51257">
    <property type="entry name" value="PROKAR_LIPOPROTEIN"/>
    <property type="match status" value="1"/>
</dbReference>
<evidence type="ECO:0000256" key="2">
    <source>
        <dbReference type="ARBA" id="ARBA00004752"/>
    </source>
</evidence>
<feature type="transmembrane region" description="Helical" evidence="9">
    <location>
        <begin position="9"/>
        <end position="26"/>
    </location>
</feature>
<evidence type="ECO:0000256" key="1">
    <source>
        <dbReference type="ARBA" id="ARBA00004496"/>
    </source>
</evidence>
<dbReference type="GO" id="GO:0008360">
    <property type="term" value="P:regulation of cell shape"/>
    <property type="evidence" value="ECO:0007669"/>
    <property type="project" value="UniProtKB-KW"/>
</dbReference>
<dbReference type="AlphaFoldDB" id="A0A090AQ44"/>
<dbReference type="InterPro" id="IPR005762">
    <property type="entry name" value="MurD"/>
</dbReference>
<dbReference type="PANTHER" id="PTHR43692">
    <property type="entry name" value="UDP-N-ACETYLMURAMOYLALANINE--D-GLUTAMATE LIGASE"/>
    <property type="match status" value="1"/>
</dbReference>
<reference evidence="13" key="1">
    <citation type="submission" date="2013-11" db="EMBL/GenBank/DDBJ databases">
        <title>Symbiont-containing voluminous jelly as an extraordinary maternal gift for overwintering insect nymphs.</title>
        <authorList>
            <person name="Kaiwa N."/>
            <person name="Hosokawa T."/>
            <person name="Nikoh N."/>
            <person name="Meng X.Y."/>
            <person name="Tanahashi M."/>
            <person name="Moriyama M."/>
            <person name="Maeda T."/>
            <person name="Yamaguchi K."/>
            <person name="Shigenobu S."/>
            <person name="Ito M."/>
            <person name="Fukatsu T."/>
        </authorList>
    </citation>
    <scope>NUCLEOTIDE SEQUENCE [LARGE SCALE GENOMIC DNA]</scope>
    <source>
        <strain evidence="13">UwTKB</strain>
    </source>
</reference>
<dbReference type="SUPFAM" id="SSF51984">
    <property type="entry name" value="MurCD N-terminal domain"/>
    <property type="match status" value="1"/>
</dbReference>
<dbReference type="Pfam" id="PF21799">
    <property type="entry name" value="MurD-like_N"/>
    <property type="match status" value="1"/>
</dbReference>
<comment type="function">
    <text evidence="7 8">Cell wall formation. Catalyzes the addition of glutamate to the nucleotide precursor UDP-N-acetylmuramoyl-L-alanine (UMA).</text>
</comment>
<proteinExistence type="inferred from homology"/>
<dbReference type="EMBL" id="AP014521">
    <property type="protein sequence ID" value="BAP58462.1"/>
    <property type="molecule type" value="Genomic_DNA"/>
</dbReference>
<dbReference type="InterPro" id="IPR004101">
    <property type="entry name" value="Mur_ligase_C"/>
</dbReference>
<evidence type="ECO:0000256" key="9">
    <source>
        <dbReference type="SAM" id="Phobius"/>
    </source>
</evidence>
<evidence type="ECO:0000313" key="12">
    <source>
        <dbReference type="EMBL" id="BAP58462.1"/>
    </source>
</evidence>
<evidence type="ECO:0000256" key="7">
    <source>
        <dbReference type="HAMAP-Rule" id="MF_00639"/>
    </source>
</evidence>
<dbReference type="RefSeq" id="WP_041062690.1">
    <property type="nucleotide sequence ID" value="NZ_AP014521.1"/>
</dbReference>
<dbReference type="STRING" id="1410383.TGUWTKB_2180"/>
<dbReference type="GO" id="GO:0005524">
    <property type="term" value="F:ATP binding"/>
    <property type="evidence" value="ECO:0007669"/>
    <property type="project" value="UniProtKB-UniRule"/>
</dbReference>
<comment type="catalytic activity">
    <reaction evidence="7 8">
        <text>UDP-N-acetyl-alpha-D-muramoyl-L-alanine + D-glutamate + ATP = UDP-N-acetyl-alpha-D-muramoyl-L-alanyl-D-glutamate + ADP + phosphate + H(+)</text>
        <dbReference type="Rhea" id="RHEA:16429"/>
        <dbReference type="ChEBI" id="CHEBI:15378"/>
        <dbReference type="ChEBI" id="CHEBI:29986"/>
        <dbReference type="ChEBI" id="CHEBI:30616"/>
        <dbReference type="ChEBI" id="CHEBI:43474"/>
        <dbReference type="ChEBI" id="CHEBI:83898"/>
        <dbReference type="ChEBI" id="CHEBI:83900"/>
        <dbReference type="ChEBI" id="CHEBI:456216"/>
        <dbReference type="EC" id="6.3.2.9"/>
    </reaction>
</comment>
<evidence type="ECO:0000256" key="3">
    <source>
        <dbReference type="ARBA" id="ARBA00022490"/>
    </source>
</evidence>
<keyword evidence="3 7" id="KW-0963">Cytoplasm</keyword>
<dbReference type="UniPathway" id="UPA00219"/>
<dbReference type="GO" id="GO:0071555">
    <property type="term" value="P:cell wall organization"/>
    <property type="evidence" value="ECO:0007669"/>
    <property type="project" value="UniProtKB-KW"/>
</dbReference>
<keyword evidence="9" id="KW-0812">Transmembrane</keyword>
<comment type="pathway">
    <text evidence="2 7 8">Cell wall biogenesis; peptidoglycan biosynthesis.</text>
</comment>
<dbReference type="HAMAP" id="MF_00639">
    <property type="entry name" value="MurD"/>
    <property type="match status" value="1"/>
</dbReference>
<evidence type="ECO:0000256" key="5">
    <source>
        <dbReference type="ARBA" id="ARBA00022741"/>
    </source>
</evidence>
<dbReference type="GO" id="GO:0009252">
    <property type="term" value="P:peptidoglycan biosynthetic process"/>
    <property type="evidence" value="ECO:0007669"/>
    <property type="project" value="UniProtKB-UniRule"/>
</dbReference>